<organism evidence="1 2">
    <name type="scientific">Saprolegnia diclina (strain VS20)</name>
    <dbReference type="NCBI Taxonomy" id="1156394"/>
    <lineage>
        <taxon>Eukaryota</taxon>
        <taxon>Sar</taxon>
        <taxon>Stramenopiles</taxon>
        <taxon>Oomycota</taxon>
        <taxon>Saprolegniomycetes</taxon>
        <taxon>Saprolegniales</taxon>
        <taxon>Saprolegniaceae</taxon>
        <taxon>Saprolegnia</taxon>
    </lineage>
</organism>
<dbReference type="VEuPathDB" id="FungiDB:SDRG_09859"/>
<dbReference type="InParanoid" id="T0Q3Z5"/>
<reference evidence="1 2" key="1">
    <citation type="submission" date="2012-04" db="EMBL/GenBank/DDBJ databases">
        <title>The Genome Sequence of Saprolegnia declina VS20.</title>
        <authorList>
            <consortium name="The Broad Institute Genome Sequencing Platform"/>
            <person name="Russ C."/>
            <person name="Nusbaum C."/>
            <person name="Tyler B."/>
            <person name="van West P."/>
            <person name="Dieguez-Uribeondo J."/>
            <person name="de Bruijn I."/>
            <person name="Tripathy S."/>
            <person name="Jiang R."/>
            <person name="Young S.K."/>
            <person name="Zeng Q."/>
            <person name="Gargeya S."/>
            <person name="Fitzgerald M."/>
            <person name="Haas B."/>
            <person name="Abouelleil A."/>
            <person name="Alvarado L."/>
            <person name="Arachchi H.M."/>
            <person name="Berlin A."/>
            <person name="Chapman S.B."/>
            <person name="Goldberg J."/>
            <person name="Griggs A."/>
            <person name="Gujja S."/>
            <person name="Hansen M."/>
            <person name="Howarth C."/>
            <person name="Imamovic A."/>
            <person name="Larimer J."/>
            <person name="McCowen C."/>
            <person name="Montmayeur A."/>
            <person name="Murphy C."/>
            <person name="Neiman D."/>
            <person name="Pearson M."/>
            <person name="Priest M."/>
            <person name="Roberts A."/>
            <person name="Saif S."/>
            <person name="Shea T."/>
            <person name="Sisk P."/>
            <person name="Sykes S."/>
            <person name="Wortman J."/>
            <person name="Nusbaum C."/>
            <person name="Birren B."/>
        </authorList>
    </citation>
    <scope>NUCLEOTIDE SEQUENCE [LARGE SCALE GENOMIC DNA]</scope>
    <source>
        <strain evidence="1 2">VS20</strain>
    </source>
</reference>
<evidence type="ECO:0000313" key="1">
    <source>
        <dbReference type="EMBL" id="EQC32534.1"/>
    </source>
</evidence>
<accession>T0Q3Z5</accession>
<proteinExistence type="predicted"/>
<dbReference type="Proteomes" id="UP000030762">
    <property type="component" value="Unassembled WGS sequence"/>
</dbReference>
<keyword evidence="2" id="KW-1185">Reference proteome</keyword>
<gene>
    <name evidence="1" type="ORF">SDRG_09859</name>
</gene>
<dbReference type="GeneID" id="19950586"/>
<name>T0Q3Z5_SAPDV</name>
<dbReference type="EMBL" id="JH767163">
    <property type="protein sequence ID" value="EQC32534.1"/>
    <property type="molecule type" value="Genomic_DNA"/>
</dbReference>
<dbReference type="AlphaFoldDB" id="T0Q3Z5"/>
<evidence type="ECO:0000313" key="2">
    <source>
        <dbReference type="Proteomes" id="UP000030762"/>
    </source>
</evidence>
<sequence length="284" mass="32015">MDRVLTATHRGLAMSSLLETTPKVFVDEVFRPMMAYVYQDPMETTLPDELKEVVHATDANRRRSLGHIAMEELLHAANLLARDEERLVEAIATYWDICSVATDDIPWFIDHVLDMKLAKKAKRQLLQCVAESDASDDAKRDFLLAMMQTDSLSDTREQALKHLVTMDLVDASAIHALAHQLRDKSKRVQRLAFTSLLSIAPEMIVGHLESTLMAQTMGLLCVLNQDVPSQGDHELLGRLLVVYCTWPQQTMQATCSKLLALDAYPSPVLQSLVRDHIRRLVSRV</sequence>
<dbReference type="OrthoDB" id="74491at2759"/>
<dbReference type="OMA" id="MQATCSK"/>
<protein>
    <submittedName>
        <fullName evidence="1">Uncharacterized protein</fullName>
    </submittedName>
</protein>
<dbReference type="RefSeq" id="XP_008614035.1">
    <property type="nucleotide sequence ID" value="XM_008615813.1"/>
</dbReference>